<protein>
    <recommendedName>
        <fullName evidence="4">BD-FAE-like domain-containing protein</fullName>
    </recommendedName>
</protein>
<dbReference type="InterPro" id="IPR050300">
    <property type="entry name" value="GDXG_lipolytic_enzyme"/>
</dbReference>
<dbReference type="EMBL" id="BABT02000067">
    <property type="protein sequence ID" value="GAA95826.1"/>
    <property type="molecule type" value="Genomic_DNA"/>
</dbReference>
<reference evidence="5 6" key="1">
    <citation type="journal article" date="2011" name="J. Gen. Appl. Microbiol.">
        <title>Draft genome sequencing of the enigmatic basidiomycete Mixia osmundae.</title>
        <authorList>
            <person name="Nishida H."/>
            <person name="Nagatsuka Y."/>
            <person name="Sugiyama J."/>
        </authorList>
    </citation>
    <scope>NUCLEOTIDE SEQUENCE [LARGE SCALE GENOMIC DNA]</scope>
    <source>
        <strain evidence="6">CBS 9802 / IAM 14324 / JCM 22182 / KY 12970</strain>
    </source>
</reference>
<dbReference type="InterPro" id="IPR029058">
    <property type="entry name" value="AB_hydrolase_fold"/>
</dbReference>
<keyword evidence="3" id="KW-1133">Transmembrane helix</keyword>
<reference evidence="5 6" key="2">
    <citation type="journal article" date="2012" name="Open Biol.">
        <title>Characteristics of nucleosomes and linker DNA regions on the genome of the basidiomycete Mixia osmundae revealed by mono- and dinucleosome mapping.</title>
        <authorList>
            <person name="Nishida H."/>
            <person name="Kondo S."/>
            <person name="Matsumoto T."/>
            <person name="Suzuki Y."/>
            <person name="Yoshikawa H."/>
            <person name="Taylor T.D."/>
            <person name="Sugiyama J."/>
        </authorList>
    </citation>
    <scope>NUCLEOTIDE SEQUENCE [LARGE SCALE GENOMIC DNA]</scope>
    <source>
        <strain evidence="6">CBS 9802 / IAM 14324 / JCM 22182 / KY 12970</strain>
    </source>
</reference>
<sequence length="552" mass="61055">MTSSSVESYDSSSVLDSPTVGIPRRYEDSTIQPSKTSGYALSRGSDLTRRYTTLSLTLSLLALVPVGVIAWPVLALLSIIPFVGFVALPSLLGLTLFLAFGIAWLPYLMLAQTDSPETSRVKSSKSRGALATRRWPYLPYSPMRCLKIDRTILRWARDGLRLGLIELSFDWAYRRIMVMGGHEAREIVKEGILYSSPVIDDQIDAEISYINHHGKNGRSTSVRRGKRLDVYRAYIAPSQAAAADAPLDTSSSRAQPVRSPVIVFIPSAMWTFGNRRQFIQLALKLRRMGRVVVIPDLTLYPEGSCREMVHDIRRVLEWVGAHITNYGGDPNQIYLMGHGSGSHLALLTVVQEAVVRSRDEYWLRTYQQKTLNSANRTESVGSVGDESIGSQDEIEISAGIRRVEIWGESADVPDIRGLILLSGIADVIKHIRYEAKVQIEQFSPMRRAIGPSHAACLMASPSHLLYGSKQVLDPAKLPGKILLMHGGADRDVPIAQTILLKTLLVGVGAKDVRLRAYRDMSHMEALTALMLGAKHSKYSAVMESEILDLTTT</sequence>
<feature type="transmembrane region" description="Helical" evidence="3">
    <location>
        <begin position="51"/>
        <end position="73"/>
    </location>
</feature>
<dbReference type="ESTHER" id="mixos-g7dz16">
    <property type="family name" value="BD-FAE"/>
</dbReference>
<evidence type="ECO:0000256" key="3">
    <source>
        <dbReference type="SAM" id="Phobius"/>
    </source>
</evidence>
<gene>
    <name evidence="5" type="primary">Mo02483</name>
    <name evidence="5" type="ORF">E5Q_02483</name>
</gene>
<dbReference type="OMA" id="AIFDWSY"/>
<accession>G7DZ16</accession>
<evidence type="ECO:0000259" key="4">
    <source>
        <dbReference type="Pfam" id="PF20434"/>
    </source>
</evidence>
<feature type="region of interest" description="Disordered" evidence="2">
    <location>
        <begin position="1"/>
        <end position="41"/>
    </location>
</feature>
<dbReference type="AlphaFoldDB" id="G7DZ16"/>
<evidence type="ECO:0000313" key="5">
    <source>
        <dbReference type="EMBL" id="GAA95826.1"/>
    </source>
</evidence>
<comment type="caution">
    <text evidence="5">The sequence shown here is derived from an EMBL/GenBank/DDBJ whole genome shotgun (WGS) entry which is preliminary data.</text>
</comment>
<dbReference type="Gene3D" id="3.40.50.1820">
    <property type="entry name" value="alpha/beta hydrolase"/>
    <property type="match status" value="1"/>
</dbReference>
<feature type="domain" description="BD-FAE-like" evidence="4">
    <location>
        <begin position="255"/>
        <end position="354"/>
    </location>
</feature>
<dbReference type="Proteomes" id="UP000009131">
    <property type="component" value="Unassembled WGS sequence"/>
</dbReference>
<dbReference type="RefSeq" id="XP_014566827.1">
    <property type="nucleotide sequence ID" value="XM_014711341.1"/>
</dbReference>
<organism evidence="5 6">
    <name type="scientific">Mixia osmundae (strain CBS 9802 / IAM 14324 / JCM 22182 / KY 12970)</name>
    <dbReference type="NCBI Taxonomy" id="764103"/>
    <lineage>
        <taxon>Eukaryota</taxon>
        <taxon>Fungi</taxon>
        <taxon>Dikarya</taxon>
        <taxon>Basidiomycota</taxon>
        <taxon>Pucciniomycotina</taxon>
        <taxon>Mixiomycetes</taxon>
        <taxon>Mixiales</taxon>
        <taxon>Mixiaceae</taxon>
        <taxon>Mixia</taxon>
    </lineage>
</organism>
<dbReference type="PANTHER" id="PTHR48081:SF33">
    <property type="entry name" value="KYNURENINE FORMAMIDASE"/>
    <property type="match status" value="1"/>
</dbReference>
<evidence type="ECO:0000256" key="1">
    <source>
        <dbReference type="ARBA" id="ARBA00022801"/>
    </source>
</evidence>
<proteinExistence type="predicted"/>
<dbReference type="OrthoDB" id="6495301at2759"/>
<keyword evidence="1" id="KW-0378">Hydrolase</keyword>
<dbReference type="GO" id="GO:0016787">
    <property type="term" value="F:hydrolase activity"/>
    <property type="evidence" value="ECO:0007669"/>
    <property type="project" value="UniProtKB-KW"/>
</dbReference>
<dbReference type="Pfam" id="PF20434">
    <property type="entry name" value="BD-FAE"/>
    <property type="match status" value="1"/>
</dbReference>
<keyword evidence="6" id="KW-1185">Reference proteome</keyword>
<dbReference type="PANTHER" id="PTHR48081">
    <property type="entry name" value="AB HYDROLASE SUPERFAMILY PROTEIN C4A8.06C"/>
    <property type="match status" value="1"/>
</dbReference>
<feature type="compositionally biased region" description="Polar residues" evidence="2">
    <location>
        <begin position="29"/>
        <end position="39"/>
    </location>
</feature>
<keyword evidence="3" id="KW-0472">Membrane</keyword>
<feature type="transmembrane region" description="Helical" evidence="3">
    <location>
        <begin position="79"/>
        <end position="105"/>
    </location>
</feature>
<feature type="compositionally biased region" description="Low complexity" evidence="2">
    <location>
        <begin position="1"/>
        <end position="17"/>
    </location>
</feature>
<dbReference type="HOGENOM" id="CLU_026034_0_0_1"/>
<evidence type="ECO:0000313" key="6">
    <source>
        <dbReference type="Proteomes" id="UP000009131"/>
    </source>
</evidence>
<dbReference type="InParanoid" id="G7DZ16"/>
<dbReference type="STRING" id="764103.G7DZ16"/>
<dbReference type="SUPFAM" id="SSF53474">
    <property type="entry name" value="alpha/beta-Hydrolases"/>
    <property type="match status" value="1"/>
</dbReference>
<name>G7DZ16_MIXOS</name>
<dbReference type="InterPro" id="IPR049492">
    <property type="entry name" value="BD-FAE-like_dom"/>
</dbReference>
<keyword evidence="3" id="KW-0812">Transmembrane</keyword>
<evidence type="ECO:0000256" key="2">
    <source>
        <dbReference type="SAM" id="MobiDB-lite"/>
    </source>
</evidence>
<dbReference type="eggNOG" id="KOG1516">
    <property type="taxonomic scope" value="Eukaryota"/>
</dbReference>